<evidence type="ECO:0000313" key="1">
    <source>
        <dbReference type="EMBL" id="QAU04398.1"/>
    </source>
</evidence>
<protein>
    <submittedName>
        <fullName evidence="1">Uncharacterized protein</fullName>
    </submittedName>
</protein>
<dbReference type="EMBL" id="MK372342">
    <property type="protein sequence ID" value="QAU04398.1"/>
    <property type="molecule type" value="Genomic_DNA"/>
</dbReference>
<name>A0A410T627_9CAUD</name>
<keyword evidence="2" id="KW-1185">Reference proteome</keyword>
<dbReference type="GeneID" id="55016480"/>
<accession>A0A410T627</accession>
<organism evidence="1 2">
    <name type="scientific">Escherichia phage vB_EcoS_IME542</name>
    <dbReference type="NCBI Taxonomy" id="2507711"/>
    <lineage>
        <taxon>Viruses</taxon>
        <taxon>Duplodnaviria</taxon>
        <taxon>Heunggongvirae</taxon>
        <taxon>Uroviricota</taxon>
        <taxon>Caudoviricetes</taxon>
        <taxon>Drexlerviridae</taxon>
        <taxon>Braunvirinae</taxon>
        <taxon>Christensenvirus</taxon>
        <taxon>Christensenvirus IME542</taxon>
    </lineage>
</organism>
<sequence>MINMNLFTKADHENMQSLADLFATAEIAEMFMTENEFRDGISNSIETNFGDARITGAMFANVARKFFQSFRDARHAKGAFRSAMETSEEINAYIERNSTNC</sequence>
<dbReference type="RefSeq" id="YP_009824897.1">
    <property type="nucleotide sequence ID" value="NC_048208.1"/>
</dbReference>
<dbReference type="Proteomes" id="UP000289271">
    <property type="component" value="Segment"/>
</dbReference>
<dbReference type="KEGG" id="vg:55016480"/>
<proteinExistence type="predicted"/>
<evidence type="ECO:0000313" key="2">
    <source>
        <dbReference type="Proteomes" id="UP000289271"/>
    </source>
</evidence>
<reference evidence="1 2" key="1">
    <citation type="submission" date="2019-01" db="EMBL/GenBank/DDBJ databases">
        <title>The whole genome sequence of IME542.</title>
        <authorList>
            <person name="Li P."/>
            <person name="Tong Y."/>
            <person name="Wang J."/>
        </authorList>
    </citation>
    <scope>NUCLEOTIDE SEQUENCE [LARGE SCALE GENOMIC DNA]</scope>
</reference>